<comment type="caution">
    <text evidence="4">The sequence shown here is derived from an EMBL/GenBank/DDBJ whole genome shotgun (WGS) entry which is preliminary data.</text>
</comment>
<organism evidence="4 5">
    <name type="scientific">Prymnesium parvum</name>
    <name type="common">Toxic golden alga</name>
    <dbReference type="NCBI Taxonomy" id="97485"/>
    <lineage>
        <taxon>Eukaryota</taxon>
        <taxon>Haptista</taxon>
        <taxon>Haptophyta</taxon>
        <taxon>Prymnesiophyceae</taxon>
        <taxon>Prymnesiales</taxon>
        <taxon>Prymnesiaceae</taxon>
        <taxon>Prymnesium</taxon>
    </lineage>
</organism>
<feature type="transmembrane region" description="Helical" evidence="2">
    <location>
        <begin position="444"/>
        <end position="461"/>
    </location>
</feature>
<keyword evidence="3" id="KW-0732">Signal</keyword>
<evidence type="ECO:0008006" key="6">
    <source>
        <dbReference type="Google" id="ProtNLM"/>
    </source>
</evidence>
<dbReference type="InterPro" id="IPR036259">
    <property type="entry name" value="MFS_trans_sf"/>
</dbReference>
<dbReference type="GO" id="GO:0005886">
    <property type="term" value="C:plasma membrane"/>
    <property type="evidence" value="ECO:0007669"/>
    <property type="project" value="TreeGrafter"/>
</dbReference>
<comment type="similarity">
    <text evidence="1">Belongs to the reduced folate carrier (RFC) transporter (TC 2.A.48) family.</text>
</comment>
<dbReference type="PANTHER" id="PTHR10686:SF18">
    <property type="entry name" value="IP11787P-RELATED"/>
    <property type="match status" value="1"/>
</dbReference>
<keyword evidence="2" id="KW-0812">Transmembrane</keyword>
<gene>
    <name evidence="4" type="ORF">AB1Y20_020424</name>
</gene>
<keyword evidence="5" id="KW-1185">Reference proteome</keyword>
<feature type="chain" id="PRO_5044331613" description="Solute carrier family 40 protein" evidence="3">
    <location>
        <begin position="19"/>
        <end position="511"/>
    </location>
</feature>
<proteinExistence type="inferred from homology"/>
<feature type="transmembrane region" description="Helical" evidence="2">
    <location>
        <begin position="101"/>
        <end position="121"/>
    </location>
</feature>
<dbReference type="Gene3D" id="1.20.1250.20">
    <property type="entry name" value="MFS general substrate transporter like domains"/>
    <property type="match status" value="1"/>
</dbReference>
<reference evidence="4 5" key="1">
    <citation type="journal article" date="2024" name="Science">
        <title>Giant polyketide synthase enzymes in the biosynthesis of giant marine polyether toxins.</title>
        <authorList>
            <person name="Fallon T.R."/>
            <person name="Shende V.V."/>
            <person name="Wierzbicki I.H."/>
            <person name="Pendleton A.L."/>
            <person name="Watervoot N.F."/>
            <person name="Auber R.P."/>
            <person name="Gonzalez D.J."/>
            <person name="Wisecaver J.H."/>
            <person name="Moore B.S."/>
        </authorList>
    </citation>
    <scope>NUCLEOTIDE SEQUENCE [LARGE SCALE GENOMIC DNA]</scope>
    <source>
        <strain evidence="4 5">12B1</strain>
    </source>
</reference>
<evidence type="ECO:0000256" key="3">
    <source>
        <dbReference type="SAM" id="SignalP"/>
    </source>
</evidence>
<evidence type="ECO:0000313" key="4">
    <source>
        <dbReference type="EMBL" id="KAL1525570.1"/>
    </source>
</evidence>
<feature type="transmembrane region" description="Helical" evidence="2">
    <location>
        <begin position="161"/>
        <end position="182"/>
    </location>
</feature>
<dbReference type="EMBL" id="JBGBPQ010000004">
    <property type="protein sequence ID" value="KAL1525570.1"/>
    <property type="molecule type" value="Genomic_DNA"/>
</dbReference>
<accession>A0AB34JUK1</accession>
<dbReference type="InterPro" id="IPR002666">
    <property type="entry name" value="Folate_carrier"/>
</dbReference>
<keyword evidence="2" id="KW-0472">Membrane</keyword>
<evidence type="ECO:0000256" key="1">
    <source>
        <dbReference type="ARBA" id="ARBA00005773"/>
    </source>
</evidence>
<feature type="transmembrane region" description="Helical" evidence="2">
    <location>
        <begin position="345"/>
        <end position="365"/>
    </location>
</feature>
<feature type="transmembrane region" description="Helical" evidence="2">
    <location>
        <begin position="273"/>
        <end position="293"/>
    </location>
</feature>
<feature type="transmembrane region" description="Helical" evidence="2">
    <location>
        <begin position="410"/>
        <end position="432"/>
    </location>
</feature>
<feature type="transmembrane region" description="Helical" evidence="2">
    <location>
        <begin position="48"/>
        <end position="64"/>
    </location>
</feature>
<feature type="transmembrane region" description="Helical" evidence="2">
    <location>
        <begin position="371"/>
        <end position="390"/>
    </location>
</feature>
<dbReference type="AlphaFoldDB" id="A0AB34JUK1"/>
<dbReference type="GO" id="GO:0090482">
    <property type="term" value="F:vitamin transmembrane transporter activity"/>
    <property type="evidence" value="ECO:0007669"/>
    <property type="project" value="InterPro"/>
</dbReference>
<feature type="signal peptide" evidence="3">
    <location>
        <begin position="1"/>
        <end position="18"/>
    </location>
</feature>
<evidence type="ECO:0000256" key="2">
    <source>
        <dbReference type="SAM" id="Phobius"/>
    </source>
</evidence>
<protein>
    <recommendedName>
        <fullName evidence="6">Solute carrier family 40 protein</fullName>
    </recommendedName>
</protein>
<feature type="transmembrane region" description="Helical" evidence="2">
    <location>
        <begin position="133"/>
        <end position="155"/>
    </location>
</feature>
<dbReference type="Pfam" id="PF01770">
    <property type="entry name" value="Folate_carrier"/>
    <property type="match status" value="1"/>
</dbReference>
<feature type="transmembrane region" description="Helical" evidence="2">
    <location>
        <begin position="71"/>
        <end position="89"/>
    </location>
</feature>
<dbReference type="SUPFAM" id="SSF103473">
    <property type="entry name" value="MFS general substrate transporter"/>
    <property type="match status" value="1"/>
</dbReference>
<keyword evidence="2" id="KW-1133">Transmembrane helix</keyword>
<dbReference type="Proteomes" id="UP001515480">
    <property type="component" value="Unassembled WGS sequence"/>
</dbReference>
<dbReference type="PANTHER" id="PTHR10686">
    <property type="entry name" value="FOLATE TRANSPORTER"/>
    <property type="match status" value="1"/>
</dbReference>
<feature type="transmembrane region" description="Helical" evidence="2">
    <location>
        <begin position="313"/>
        <end position="333"/>
    </location>
</feature>
<sequence length="511" mass="54122">MRPSRLLALISAFSALVAFKPSEPFLVSYMHCVKLIPSHDVIHQVFPVWTYAYLALLPCMSVLAELIGYRLVVLTGVLGRILTLAIILLPLSDGSLPLMQLSQVTVAMGFAAHPSLSAIMFRTLPASAYARAAGVVASAGVLSEVIASLLGQLMLSQGSGLTALFVVSCGATAAALLLTCALPSPATRWSLKGGMDTYAAPQPSTEPPASADVRTAESCSVLEDAAIVNPAGRADLTAALLSPRAWSKEGLARALVVCGDIGRVLRESSAIRYYSWFAVGTAVHHLVLTYWQACGSNATLAASPCGKTSAYNGYTQAAASFLGGGVVLLPLVAERLLTVAVGAKVRFWLVMMTPLVMALLLAEMSVTQNDAVFSSCYVLFHVTFEFMRVICIAEAARCVASVRWHGPPRFALIGGLSLTVALSLQTLLQLVFDQLRGTTLPLSMQFRIFAGLFVLLHLAYVTNTLCCMSRCAVVPQANGSSTTIDAGTDAYGGTENGSEAEARCYREITNQ</sequence>
<evidence type="ECO:0000313" key="5">
    <source>
        <dbReference type="Proteomes" id="UP001515480"/>
    </source>
</evidence>
<name>A0AB34JUK1_PRYPA</name>